<comment type="caution">
    <text evidence="2">The sequence shown here is derived from an EMBL/GenBank/DDBJ whole genome shotgun (WGS) entry which is preliminary data.</text>
</comment>
<dbReference type="EMBL" id="JBHULU010000013">
    <property type="protein sequence ID" value="MFD2514206.1"/>
    <property type="molecule type" value="Genomic_DNA"/>
</dbReference>
<proteinExistence type="predicted"/>
<name>A0ABW5IM54_9BACT</name>
<feature type="coiled-coil region" evidence="1">
    <location>
        <begin position="147"/>
        <end position="174"/>
    </location>
</feature>
<sequence length="191" mass="22379">MERLRDSAKQKDGVWYLIKANNHSYRVDTRSIAESKRSIAKYFVYKNYAYHTIGALGQRFNFCSYELLDKDFTPTTIKVGNFECNKISEEEWEPSVAGATRIGFSIVDQRGKRRKIWFSYSIKAIVMCIEFMQEVLSQFESWLEYDLHCLKEEVEDLKRENQTLRSEIEKFHASKDSIKGLYNLLHSTTGG</sequence>
<dbReference type="Proteomes" id="UP001597544">
    <property type="component" value="Unassembled WGS sequence"/>
</dbReference>
<evidence type="ECO:0000313" key="2">
    <source>
        <dbReference type="EMBL" id="MFD2514206.1"/>
    </source>
</evidence>
<organism evidence="2 3">
    <name type="scientific">Pontibacter locisalis</name>
    <dbReference type="NCBI Taxonomy" id="1719035"/>
    <lineage>
        <taxon>Bacteria</taxon>
        <taxon>Pseudomonadati</taxon>
        <taxon>Bacteroidota</taxon>
        <taxon>Cytophagia</taxon>
        <taxon>Cytophagales</taxon>
        <taxon>Hymenobacteraceae</taxon>
        <taxon>Pontibacter</taxon>
    </lineage>
</organism>
<evidence type="ECO:0000313" key="3">
    <source>
        <dbReference type="Proteomes" id="UP001597544"/>
    </source>
</evidence>
<protein>
    <submittedName>
        <fullName evidence="2">Uncharacterized protein</fullName>
    </submittedName>
</protein>
<accession>A0ABW5IM54</accession>
<keyword evidence="1" id="KW-0175">Coiled coil</keyword>
<reference evidence="3" key="1">
    <citation type="journal article" date="2019" name="Int. J. Syst. Evol. Microbiol.">
        <title>The Global Catalogue of Microorganisms (GCM) 10K type strain sequencing project: providing services to taxonomists for standard genome sequencing and annotation.</title>
        <authorList>
            <consortium name="The Broad Institute Genomics Platform"/>
            <consortium name="The Broad Institute Genome Sequencing Center for Infectious Disease"/>
            <person name="Wu L."/>
            <person name="Ma J."/>
        </authorList>
    </citation>
    <scope>NUCLEOTIDE SEQUENCE [LARGE SCALE GENOMIC DNA]</scope>
    <source>
        <strain evidence="3">KCTC 42498</strain>
    </source>
</reference>
<keyword evidence="3" id="KW-1185">Reference proteome</keyword>
<gene>
    <name evidence="2" type="ORF">ACFSRY_10035</name>
</gene>
<dbReference type="RefSeq" id="WP_377506322.1">
    <property type="nucleotide sequence ID" value="NZ_JBHULU010000013.1"/>
</dbReference>
<evidence type="ECO:0000256" key="1">
    <source>
        <dbReference type="SAM" id="Coils"/>
    </source>
</evidence>